<feature type="region of interest" description="Disordered" evidence="1">
    <location>
        <begin position="1"/>
        <end position="63"/>
    </location>
</feature>
<dbReference type="AlphaFoldDB" id="A0A2S3HLI5"/>
<dbReference type="Proteomes" id="UP000243499">
    <property type="component" value="Chromosome 4"/>
</dbReference>
<proteinExistence type="predicted"/>
<evidence type="ECO:0000313" key="2">
    <source>
        <dbReference type="EMBL" id="PAN25563.2"/>
    </source>
</evidence>
<dbReference type="EMBL" id="CM008049">
    <property type="protein sequence ID" value="PAN25563.2"/>
    <property type="molecule type" value="Genomic_DNA"/>
</dbReference>
<protein>
    <submittedName>
        <fullName evidence="2">Uncharacterized protein</fullName>
    </submittedName>
</protein>
<dbReference type="Gramene" id="PAN25563">
    <property type="protein sequence ID" value="PAN25563"/>
    <property type="gene ID" value="PAHAL_4G264400"/>
</dbReference>
<name>A0A2S3HLI5_9POAL</name>
<feature type="compositionally biased region" description="Pro residues" evidence="1">
    <location>
        <begin position="52"/>
        <end position="63"/>
    </location>
</feature>
<feature type="compositionally biased region" description="Low complexity" evidence="1">
    <location>
        <begin position="1"/>
        <end position="27"/>
    </location>
</feature>
<organism evidence="2">
    <name type="scientific">Panicum hallii</name>
    <dbReference type="NCBI Taxonomy" id="206008"/>
    <lineage>
        <taxon>Eukaryota</taxon>
        <taxon>Viridiplantae</taxon>
        <taxon>Streptophyta</taxon>
        <taxon>Embryophyta</taxon>
        <taxon>Tracheophyta</taxon>
        <taxon>Spermatophyta</taxon>
        <taxon>Magnoliopsida</taxon>
        <taxon>Liliopsida</taxon>
        <taxon>Poales</taxon>
        <taxon>Poaceae</taxon>
        <taxon>PACMAD clade</taxon>
        <taxon>Panicoideae</taxon>
        <taxon>Panicodae</taxon>
        <taxon>Paniceae</taxon>
        <taxon>Panicinae</taxon>
        <taxon>Panicum</taxon>
        <taxon>Panicum sect. Panicum</taxon>
    </lineage>
</organism>
<sequence>MPVSSTPSPAAALATSTPSRTSLPTPAGAGTLQAAVTESPARPLHLRLRPASPNPSPFHFSPSPPFPPPLPPFPTLAALTYTVFPSSSSSLLRACLSALDYTVDSDCLHVHPSAPRCRKCIPCKKSLRPARCCPITLTSNSIASRNLEEKLRL</sequence>
<evidence type="ECO:0000256" key="1">
    <source>
        <dbReference type="SAM" id="MobiDB-lite"/>
    </source>
</evidence>
<accession>A0A2S3HLI5</accession>
<gene>
    <name evidence="2" type="ORF">PAHAL_4G264400</name>
</gene>
<reference evidence="2" key="1">
    <citation type="submission" date="2018-04" db="EMBL/GenBank/DDBJ databases">
        <title>WGS assembly of Panicum hallii.</title>
        <authorList>
            <person name="Lovell J."/>
            <person name="Jenkins J."/>
            <person name="Lowry D."/>
            <person name="Mamidi S."/>
            <person name="Sreedasyam A."/>
            <person name="Weng X."/>
            <person name="Barry K."/>
            <person name="Bonette J."/>
            <person name="Campitelli B."/>
            <person name="Daum C."/>
            <person name="Gordon S."/>
            <person name="Gould B."/>
            <person name="Lipzen A."/>
            <person name="Macqueen A."/>
            <person name="Palacio-Mejia J."/>
            <person name="Plott C."/>
            <person name="Shakirov E."/>
            <person name="Shu S."/>
            <person name="Yoshinaga Y."/>
            <person name="Zane M."/>
            <person name="Rokhsar D."/>
            <person name="Grimwood J."/>
            <person name="Schmutz J."/>
            <person name="Juenger T."/>
        </authorList>
    </citation>
    <scope>NUCLEOTIDE SEQUENCE [LARGE SCALE GENOMIC DNA]</scope>
    <source>
        <strain evidence="2">FIL2</strain>
    </source>
</reference>